<dbReference type="AlphaFoldDB" id="A0A0A9FR64"/>
<evidence type="ECO:0000256" key="1">
    <source>
        <dbReference type="SAM" id="MobiDB-lite"/>
    </source>
</evidence>
<protein>
    <submittedName>
        <fullName evidence="2">Uncharacterized protein</fullName>
    </submittedName>
</protein>
<feature type="region of interest" description="Disordered" evidence="1">
    <location>
        <begin position="1"/>
        <end position="39"/>
    </location>
</feature>
<dbReference type="EMBL" id="GBRH01187098">
    <property type="protein sequence ID" value="JAE10798.1"/>
    <property type="molecule type" value="Transcribed_RNA"/>
</dbReference>
<name>A0A0A9FR64_ARUDO</name>
<organism evidence="2">
    <name type="scientific">Arundo donax</name>
    <name type="common">Giant reed</name>
    <name type="synonym">Donax arundinaceus</name>
    <dbReference type="NCBI Taxonomy" id="35708"/>
    <lineage>
        <taxon>Eukaryota</taxon>
        <taxon>Viridiplantae</taxon>
        <taxon>Streptophyta</taxon>
        <taxon>Embryophyta</taxon>
        <taxon>Tracheophyta</taxon>
        <taxon>Spermatophyta</taxon>
        <taxon>Magnoliopsida</taxon>
        <taxon>Liliopsida</taxon>
        <taxon>Poales</taxon>
        <taxon>Poaceae</taxon>
        <taxon>PACMAD clade</taxon>
        <taxon>Arundinoideae</taxon>
        <taxon>Arundineae</taxon>
        <taxon>Arundo</taxon>
    </lineage>
</organism>
<proteinExistence type="predicted"/>
<reference evidence="2" key="2">
    <citation type="journal article" date="2015" name="Data Brief">
        <title>Shoot transcriptome of the giant reed, Arundo donax.</title>
        <authorList>
            <person name="Barrero R.A."/>
            <person name="Guerrero F.D."/>
            <person name="Moolhuijzen P."/>
            <person name="Goolsby J.A."/>
            <person name="Tidwell J."/>
            <person name="Bellgard S.E."/>
            <person name="Bellgard M.I."/>
        </authorList>
    </citation>
    <scope>NUCLEOTIDE SEQUENCE</scope>
    <source>
        <tissue evidence="2">Shoot tissue taken approximately 20 cm above the soil surface</tissue>
    </source>
</reference>
<sequence>MPPRRETPARGSRRAVQGRAGRPLGPGEASALVLKPPLV</sequence>
<evidence type="ECO:0000313" key="2">
    <source>
        <dbReference type="EMBL" id="JAE10798.1"/>
    </source>
</evidence>
<accession>A0A0A9FR64</accession>
<reference evidence="2" key="1">
    <citation type="submission" date="2014-09" db="EMBL/GenBank/DDBJ databases">
        <authorList>
            <person name="Magalhaes I.L.F."/>
            <person name="Oliveira U."/>
            <person name="Santos F.R."/>
            <person name="Vidigal T.H.D.A."/>
            <person name="Brescovit A.D."/>
            <person name="Santos A.J."/>
        </authorList>
    </citation>
    <scope>NUCLEOTIDE SEQUENCE</scope>
    <source>
        <tissue evidence="2">Shoot tissue taken approximately 20 cm above the soil surface</tissue>
    </source>
</reference>